<evidence type="ECO:0000313" key="14">
    <source>
        <dbReference type="EMBL" id="QDC45406.1"/>
    </source>
</evidence>
<feature type="transmembrane region" description="Helical" evidence="11">
    <location>
        <begin position="135"/>
        <end position="156"/>
    </location>
</feature>
<dbReference type="FunFam" id="1.10.3720.10:FF:000018">
    <property type="entry name" value="Molybdenum transport system permease"/>
    <property type="match status" value="1"/>
</dbReference>
<evidence type="ECO:0000256" key="5">
    <source>
        <dbReference type="ARBA" id="ARBA00022475"/>
    </source>
</evidence>
<keyword evidence="8 11" id="KW-0812">Transmembrane</keyword>
<organism evidence="14 15">
    <name type="scientific">Methylophilus medardicus</name>
    <dbReference type="NCBI Taxonomy" id="2588534"/>
    <lineage>
        <taxon>Bacteria</taxon>
        <taxon>Pseudomonadati</taxon>
        <taxon>Pseudomonadota</taxon>
        <taxon>Betaproteobacteria</taxon>
        <taxon>Nitrosomonadales</taxon>
        <taxon>Methylophilaceae</taxon>
        <taxon>Methylophilus</taxon>
    </lineage>
</organism>
<dbReference type="NCBIfam" id="TIGR02141">
    <property type="entry name" value="modB_ABC"/>
    <property type="match status" value="1"/>
</dbReference>
<protein>
    <recommendedName>
        <fullName evidence="12">Molybdenum transport system permease</fullName>
    </recommendedName>
</protein>
<dbReference type="PANTHER" id="PTHR30183:SF3">
    <property type="entry name" value="MOLYBDENUM TRANSPORT SYSTEM PERMEASE PROTEIN MODB"/>
    <property type="match status" value="1"/>
</dbReference>
<evidence type="ECO:0000256" key="7">
    <source>
        <dbReference type="ARBA" id="ARBA00022519"/>
    </source>
</evidence>
<feature type="transmembrane region" description="Helical" evidence="11">
    <location>
        <begin position="196"/>
        <end position="218"/>
    </location>
</feature>
<dbReference type="RefSeq" id="WP_140004720.1">
    <property type="nucleotide sequence ID" value="NZ_CP040946.1"/>
</dbReference>
<comment type="subcellular location">
    <subcellularLocation>
        <location evidence="2 12">Cell inner membrane</location>
        <topology evidence="2 12">Multi-pass membrane protein</topology>
    </subcellularLocation>
    <subcellularLocation>
        <location evidence="11">Cell membrane</location>
        <topology evidence="11">Multi-pass membrane protein</topology>
    </subcellularLocation>
</comment>
<feature type="transmembrane region" description="Helical" evidence="11">
    <location>
        <begin position="12"/>
        <end position="36"/>
    </location>
</feature>
<dbReference type="SUPFAM" id="SSF161098">
    <property type="entry name" value="MetI-like"/>
    <property type="match status" value="1"/>
</dbReference>
<dbReference type="PANTHER" id="PTHR30183">
    <property type="entry name" value="MOLYBDENUM TRANSPORT SYSTEM PERMEASE PROTEIN MODB"/>
    <property type="match status" value="1"/>
</dbReference>
<feature type="transmembrane region" description="Helical" evidence="11">
    <location>
        <begin position="89"/>
        <end position="107"/>
    </location>
</feature>
<dbReference type="InterPro" id="IPR011867">
    <property type="entry name" value="ModB_ABC"/>
</dbReference>
<feature type="transmembrane region" description="Helical" evidence="11">
    <location>
        <begin position="48"/>
        <end position="69"/>
    </location>
</feature>
<dbReference type="Pfam" id="PF00528">
    <property type="entry name" value="BPD_transp_1"/>
    <property type="match status" value="1"/>
</dbReference>
<dbReference type="KEGG" id="mmec:FIU01_09475"/>
<evidence type="ECO:0000256" key="3">
    <source>
        <dbReference type="ARBA" id="ARBA00007069"/>
    </source>
</evidence>
<evidence type="ECO:0000256" key="8">
    <source>
        <dbReference type="ARBA" id="ARBA00022692"/>
    </source>
</evidence>
<proteinExistence type="inferred from homology"/>
<evidence type="ECO:0000256" key="2">
    <source>
        <dbReference type="ARBA" id="ARBA00004429"/>
    </source>
</evidence>
<keyword evidence="5" id="KW-1003">Cell membrane</keyword>
<comment type="function">
    <text evidence="1 12">Part of the binding-protein-dependent transport system for molybdenum; probably responsible for the translocation of the substrate across the membrane.</text>
</comment>
<dbReference type="CDD" id="cd06261">
    <property type="entry name" value="TM_PBP2"/>
    <property type="match status" value="1"/>
</dbReference>
<dbReference type="NCBIfam" id="NF006939">
    <property type="entry name" value="PRK09421.1"/>
    <property type="match status" value="1"/>
</dbReference>
<dbReference type="EMBL" id="CP040946">
    <property type="protein sequence ID" value="QDC45406.1"/>
    <property type="molecule type" value="Genomic_DNA"/>
</dbReference>
<gene>
    <name evidence="14" type="primary">modB</name>
    <name evidence="14" type="ORF">FIU01_09475</name>
</gene>
<sequence>MLSAEELTIVLLSLKVAACCVCVLLLPAIGMAWVLARKRFWGHALLDALVHLPMVLPPVVLGYMLLVLLGRRGWIGARLYEQFHLQLTFHWWGAVIASAVMAFPLMVRAIRQALVQVNPLLEQAAQTLGATPLKVFFTISLPLAYHGVLTGAILAFSRSLGEFGATITFAGNLEGETRTLPLAIYSLTQSPDGDAAALRLVVLSILVSVIALLVSQWLEQRLLRKQQ</sequence>
<reference evidence="15" key="1">
    <citation type="journal article" date="2019" name="ISME J.">
        <title>Evolution in action: habitat transition from sediment to the pelagial leads to genome streamlining in Methylophilaceae.</title>
        <authorList>
            <person name="Salcher M."/>
            <person name="Schaefle D."/>
            <person name="Kaspar M."/>
            <person name="Neuenschwander S.M."/>
            <person name="Ghai R."/>
        </authorList>
    </citation>
    <scope>NUCLEOTIDE SEQUENCE [LARGE SCALE GENOMIC DNA]</scope>
    <source>
        <strain evidence="15">MMS-M-51</strain>
    </source>
</reference>
<evidence type="ECO:0000313" key="15">
    <source>
        <dbReference type="Proteomes" id="UP000311008"/>
    </source>
</evidence>
<dbReference type="GO" id="GO:0005886">
    <property type="term" value="C:plasma membrane"/>
    <property type="evidence" value="ECO:0007669"/>
    <property type="project" value="UniProtKB-SubCell"/>
</dbReference>
<name>A0A5B8CWD3_9PROT</name>
<dbReference type="PROSITE" id="PS50928">
    <property type="entry name" value="ABC_TM1"/>
    <property type="match status" value="1"/>
</dbReference>
<dbReference type="AlphaFoldDB" id="A0A5B8CWD3"/>
<keyword evidence="9 11" id="KW-1133">Transmembrane helix</keyword>
<evidence type="ECO:0000256" key="4">
    <source>
        <dbReference type="ARBA" id="ARBA00022448"/>
    </source>
</evidence>
<evidence type="ECO:0000256" key="9">
    <source>
        <dbReference type="ARBA" id="ARBA00022989"/>
    </source>
</evidence>
<dbReference type="Gene3D" id="1.10.3720.10">
    <property type="entry name" value="MetI-like"/>
    <property type="match status" value="1"/>
</dbReference>
<comment type="similarity">
    <text evidence="3 12">Belongs to the binding-protein-dependent transport system permease family. CysTW subfamily.</text>
</comment>
<accession>A0A5B8CWD3</accession>
<dbReference type="OrthoDB" id="9795403at2"/>
<evidence type="ECO:0000256" key="10">
    <source>
        <dbReference type="ARBA" id="ARBA00023136"/>
    </source>
</evidence>
<evidence type="ECO:0000256" key="12">
    <source>
        <dbReference type="RuleBase" id="RU365097"/>
    </source>
</evidence>
<evidence type="ECO:0000256" key="6">
    <source>
        <dbReference type="ARBA" id="ARBA00022505"/>
    </source>
</evidence>
<keyword evidence="10 11" id="KW-0472">Membrane</keyword>
<feature type="domain" description="ABC transmembrane type-1" evidence="13">
    <location>
        <begin position="10"/>
        <end position="211"/>
    </location>
</feature>
<evidence type="ECO:0000256" key="11">
    <source>
        <dbReference type="RuleBase" id="RU363032"/>
    </source>
</evidence>
<dbReference type="GO" id="GO:0015098">
    <property type="term" value="F:molybdate ion transmembrane transporter activity"/>
    <property type="evidence" value="ECO:0007669"/>
    <property type="project" value="UniProtKB-UniRule"/>
</dbReference>
<dbReference type="InterPro" id="IPR035906">
    <property type="entry name" value="MetI-like_sf"/>
</dbReference>
<keyword evidence="15" id="KW-1185">Reference proteome</keyword>
<keyword evidence="6 12" id="KW-0500">Molybdenum</keyword>
<evidence type="ECO:0000256" key="1">
    <source>
        <dbReference type="ARBA" id="ARBA00002949"/>
    </source>
</evidence>
<evidence type="ECO:0000259" key="13">
    <source>
        <dbReference type="PROSITE" id="PS50928"/>
    </source>
</evidence>
<keyword evidence="4 11" id="KW-0813">Transport</keyword>
<keyword evidence="7 12" id="KW-0997">Cell inner membrane</keyword>
<dbReference type="Proteomes" id="UP000311008">
    <property type="component" value="Chromosome"/>
</dbReference>
<dbReference type="InterPro" id="IPR000515">
    <property type="entry name" value="MetI-like"/>
</dbReference>